<keyword evidence="2" id="KW-1185">Reference proteome</keyword>
<name>A0AAV7IPP7_COTGL</name>
<dbReference type="Proteomes" id="UP000826195">
    <property type="component" value="Unassembled WGS sequence"/>
</dbReference>
<dbReference type="EMBL" id="JAHXZJ010001119">
    <property type="protein sequence ID" value="KAH0554571.1"/>
    <property type="molecule type" value="Genomic_DNA"/>
</dbReference>
<evidence type="ECO:0000313" key="1">
    <source>
        <dbReference type="EMBL" id="KAH0554571.1"/>
    </source>
</evidence>
<organism evidence="1 2">
    <name type="scientific">Cotesia glomerata</name>
    <name type="common">Lepidopteran parasitic wasp</name>
    <name type="synonym">Apanteles glomeratus</name>
    <dbReference type="NCBI Taxonomy" id="32391"/>
    <lineage>
        <taxon>Eukaryota</taxon>
        <taxon>Metazoa</taxon>
        <taxon>Ecdysozoa</taxon>
        <taxon>Arthropoda</taxon>
        <taxon>Hexapoda</taxon>
        <taxon>Insecta</taxon>
        <taxon>Pterygota</taxon>
        <taxon>Neoptera</taxon>
        <taxon>Endopterygota</taxon>
        <taxon>Hymenoptera</taxon>
        <taxon>Apocrita</taxon>
        <taxon>Ichneumonoidea</taxon>
        <taxon>Braconidae</taxon>
        <taxon>Microgastrinae</taxon>
        <taxon>Cotesia</taxon>
    </lineage>
</organism>
<evidence type="ECO:0000313" key="2">
    <source>
        <dbReference type="Proteomes" id="UP000826195"/>
    </source>
</evidence>
<protein>
    <submittedName>
        <fullName evidence="1">Uncharacterized protein</fullName>
    </submittedName>
</protein>
<proteinExistence type="predicted"/>
<sequence length="73" mass="8096">MALNWHVSTSTLKLTLNPKARSNLKILGNSRVTWLPAILRGSEGRYRSIGDCSLGDKVSSVEKNTKRSEKVLI</sequence>
<gene>
    <name evidence="1" type="ORF">KQX54_011477</name>
</gene>
<accession>A0AAV7IPP7</accession>
<dbReference type="AlphaFoldDB" id="A0AAV7IPP7"/>
<reference evidence="1 2" key="1">
    <citation type="journal article" date="2021" name="J. Hered.">
        <title>A chromosome-level genome assembly of the parasitoid wasp, Cotesia glomerata (Hymenoptera: Braconidae).</title>
        <authorList>
            <person name="Pinto B.J."/>
            <person name="Weis J.J."/>
            <person name="Gamble T."/>
            <person name="Ode P.J."/>
            <person name="Paul R."/>
            <person name="Zaspel J.M."/>
        </authorList>
    </citation>
    <scope>NUCLEOTIDE SEQUENCE [LARGE SCALE GENOMIC DNA]</scope>
    <source>
        <strain evidence="1">CgM1</strain>
    </source>
</reference>
<comment type="caution">
    <text evidence="1">The sequence shown here is derived from an EMBL/GenBank/DDBJ whole genome shotgun (WGS) entry which is preliminary data.</text>
</comment>